<dbReference type="SUPFAM" id="SSF102114">
    <property type="entry name" value="Radical SAM enzymes"/>
    <property type="match status" value="1"/>
</dbReference>
<dbReference type="PROSITE" id="PS51918">
    <property type="entry name" value="RADICAL_SAM"/>
    <property type="match status" value="1"/>
</dbReference>
<keyword evidence="8" id="KW-0143">Chaperone</keyword>
<comment type="function">
    <text evidence="10">May be a heme chaperone, appears to bind heme. Homologous bacterial proteins do not have oxygen-independent coproporphyrinogen-III oxidase activity. Binds 1 [4Fe-4S] cluster. The cluster is coordinated with 3 cysteines and an exchangeable S-adenosyl-L-methionine.</text>
</comment>
<dbReference type="AlphaFoldDB" id="A0A9D4HXL3"/>
<dbReference type="InterPro" id="IPR058240">
    <property type="entry name" value="rSAM_sf"/>
</dbReference>
<evidence type="ECO:0000256" key="9">
    <source>
        <dbReference type="ARBA" id="ARBA00033094"/>
    </source>
</evidence>
<dbReference type="InterPro" id="IPR013785">
    <property type="entry name" value="Aldolase_TIM"/>
</dbReference>
<keyword evidence="6" id="KW-0408">Iron</keyword>
<dbReference type="SFLD" id="SFLDG01065">
    <property type="entry name" value="anaerobic_coproporphyrinogen-I"/>
    <property type="match status" value="1"/>
</dbReference>
<dbReference type="CDD" id="cd01335">
    <property type="entry name" value="Radical_SAM"/>
    <property type="match status" value="1"/>
</dbReference>
<accession>A0A9D4HXL3</accession>
<dbReference type="InterPro" id="IPR034505">
    <property type="entry name" value="Coproporphyrinogen-III_oxidase"/>
</dbReference>
<proteinExistence type="inferred from homology"/>
<dbReference type="InterPro" id="IPR007197">
    <property type="entry name" value="rSAM"/>
</dbReference>
<feature type="domain" description="Radical SAM core" evidence="11">
    <location>
        <begin position="42"/>
        <end position="278"/>
    </location>
</feature>
<dbReference type="GO" id="GO:0006779">
    <property type="term" value="P:porphyrin-containing compound biosynthetic process"/>
    <property type="evidence" value="ECO:0007669"/>
    <property type="project" value="InterPro"/>
</dbReference>
<dbReference type="SFLD" id="SFLDS00029">
    <property type="entry name" value="Radical_SAM"/>
    <property type="match status" value="1"/>
</dbReference>
<sequence>MLRLIRKHISIGGGIGPSWLRISARQALQVCKLSTSAEPTQQSNVNEASLYVHWPYCARRCTYCNFNKYIRRKEDTERMTACLTRELKTLIELSGVSKIKTVFFGGGTPSLAPPSSIQTILDTLKAGDLLIPAAEVSLEANPTHLETSRLRGFRDAGVNRLSIGVQTLCDTDLKTLGRDHTVAESLRCVEEAKQLFPGQVSVDVMFGRPSQKLKDWQTEIKQIADLCVNHVSLYQLTLERGTRLHKLVEQGMISTPDGDTLADMYLAALEVLESYGLQRYEVSNFAQMGYESQHNQAYWQCKQYIGIGPGANGRFSRETDSSVREARIQTLEPDNWMFEVEKYGHATRKVTQLSTKDRLEEFLCQGLRTREGITHKAGLVVIESTP</sequence>
<keyword evidence="13" id="KW-1185">Reference proteome</keyword>
<name>A0A9D4HXL3_DREPO</name>
<evidence type="ECO:0000313" key="13">
    <source>
        <dbReference type="Proteomes" id="UP000828390"/>
    </source>
</evidence>
<evidence type="ECO:0000256" key="6">
    <source>
        <dbReference type="ARBA" id="ARBA00023004"/>
    </source>
</evidence>
<dbReference type="EMBL" id="JAIWYP010000011">
    <property type="protein sequence ID" value="KAH3734696.1"/>
    <property type="molecule type" value="Genomic_DNA"/>
</dbReference>
<evidence type="ECO:0000256" key="10">
    <source>
        <dbReference type="ARBA" id="ARBA00045130"/>
    </source>
</evidence>
<dbReference type="SFLD" id="SFLDG01082">
    <property type="entry name" value="B12-binding_domain_containing"/>
    <property type="match status" value="1"/>
</dbReference>
<keyword evidence="7" id="KW-0411">Iron-sulfur</keyword>
<keyword evidence="3" id="KW-0349">Heme</keyword>
<dbReference type="Gene3D" id="3.30.750.200">
    <property type="match status" value="1"/>
</dbReference>
<evidence type="ECO:0000256" key="4">
    <source>
        <dbReference type="ARBA" id="ARBA00022691"/>
    </source>
</evidence>
<dbReference type="PANTHER" id="PTHR13932:SF5">
    <property type="entry name" value="RADICAL S-ADENOSYL METHIONINE DOMAIN-CONTAINING PROTEIN 1, MITOCHONDRIAL"/>
    <property type="match status" value="1"/>
</dbReference>
<dbReference type="SMART" id="SM00729">
    <property type="entry name" value="Elp3"/>
    <property type="match status" value="1"/>
</dbReference>
<dbReference type="Proteomes" id="UP000828390">
    <property type="component" value="Unassembled WGS sequence"/>
</dbReference>
<dbReference type="SFLD" id="SFLDF00562">
    <property type="entry name" value="HemN-like__clustered_with_heat"/>
    <property type="match status" value="1"/>
</dbReference>
<dbReference type="PANTHER" id="PTHR13932">
    <property type="entry name" value="COPROPORPHYRINIGEN III OXIDASE"/>
    <property type="match status" value="1"/>
</dbReference>
<comment type="caution">
    <text evidence="12">The sequence shown here is derived from an EMBL/GenBank/DDBJ whole genome shotgun (WGS) entry which is preliminary data.</text>
</comment>
<evidence type="ECO:0000256" key="1">
    <source>
        <dbReference type="ARBA" id="ARBA00006100"/>
    </source>
</evidence>
<evidence type="ECO:0000313" key="12">
    <source>
        <dbReference type="EMBL" id="KAH3734696.1"/>
    </source>
</evidence>
<comment type="similarity">
    <text evidence="1">Belongs to the anaerobic coproporphyrinogen-III oxidase family. HemW subfamily.</text>
</comment>
<organism evidence="12 13">
    <name type="scientific">Dreissena polymorpha</name>
    <name type="common">Zebra mussel</name>
    <name type="synonym">Mytilus polymorpha</name>
    <dbReference type="NCBI Taxonomy" id="45954"/>
    <lineage>
        <taxon>Eukaryota</taxon>
        <taxon>Metazoa</taxon>
        <taxon>Spiralia</taxon>
        <taxon>Lophotrochozoa</taxon>
        <taxon>Mollusca</taxon>
        <taxon>Bivalvia</taxon>
        <taxon>Autobranchia</taxon>
        <taxon>Heteroconchia</taxon>
        <taxon>Euheterodonta</taxon>
        <taxon>Imparidentia</taxon>
        <taxon>Neoheterodontei</taxon>
        <taxon>Myida</taxon>
        <taxon>Dreissenoidea</taxon>
        <taxon>Dreissenidae</taxon>
        <taxon>Dreissena</taxon>
    </lineage>
</organism>
<evidence type="ECO:0000256" key="8">
    <source>
        <dbReference type="ARBA" id="ARBA00023186"/>
    </source>
</evidence>
<evidence type="ECO:0000256" key="2">
    <source>
        <dbReference type="ARBA" id="ARBA00014678"/>
    </source>
</evidence>
<dbReference type="GO" id="GO:0051539">
    <property type="term" value="F:4 iron, 4 sulfur cluster binding"/>
    <property type="evidence" value="ECO:0007669"/>
    <property type="project" value="InterPro"/>
</dbReference>
<reference evidence="12" key="2">
    <citation type="submission" date="2020-11" db="EMBL/GenBank/DDBJ databases">
        <authorList>
            <person name="McCartney M.A."/>
            <person name="Auch B."/>
            <person name="Kono T."/>
            <person name="Mallez S."/>
            <person name="Becker A."/>
            <person name="Gohl D.M."/>
            <person name="Silverstein K.A.T."/>
            <person name="Koren S."/>
            <person name="Bechman K.B."/>
            <person name="Herman A."/>
            <person name="Abrahante J.E."/>
            <person name="Garbe J."/>
        </authorList>
    </citation>
    <scope>NUCLEOTIDE SEQUENCE</scope>
    <source>
        <strain evidence="12">Duluth1</strain>
        <tissue evidence="12">Whole animal</tissue>
    </source>
</reference>
<keyword evidence="5" id="KW-0479">Metal-binding</keyword>
<dbReference type="GO" id="GO:0004109">
    <property type="term" value="F:coproporphyrinogen oxidase activity"/>
    <property type="evidence" value="ECO:0007669"/>
    <property type="project" value="InterPro"/>
</dbReference>
<dbReference type="GO" id="GO:0046872">
    <property type="term" value="F:metal ion binding"/>
    <property type="evidence" value="ECO:0007669"/>
    <property type="project" value="UniProtKB-KW"/>
</dbReference>
<dbReference type="SFLD" id="SFLDF00288">
    <property type="entry name" value="HemN-like__clustered_with_nucl"/>
    <property type="match status" value="1"/>
</dbReference>
<dbReference type="Gene3D" id="3.20.20.70">
    <property type="entry name" value="Aldolase class I"/>
    <property type="match status" value="1"/>
</dbReference>
<dbReference type="InterPro" id="IPR006638">
    <property type="entry name" value="Elp3/MiaA/NifB-like_rSAM"/>
</dbReference>
<protein>
    <recommendedName>
        <fullName evidence="2">Radical S-adenosyl methionine domain-containing protein 1, mitochondrial</fullName>
    </recommendedName>
    <alternativeName>
        <fullName evidence="9">Putative heme chaperone</fullName>
    </alternativeName>
</protein>
<gene>
    <name evidence="12" type="ORF">DPMN_041140</name>
</gene>
<dbReference type="NCBIfam" id="TIGR00539">
    <property type="entry name" value="hemN_rel"/>
    <property type="match status" value="1"/>
</dbReference>
<evidence type="ECO:0000259" key="11">
    <source>
        <dbReference type="PROSITE" id="PS51918"/>
    </source>
</evidence>
<keyword evidence="4" id="KW-0949">S-adenosyl-L-methionine</keyword>
<evidence type="ECO:0000256" key="3">
    <source>
        <dbReference type="ARBA" id="ARBA00022617"/>
    </source>
</evidence>
<dbReference type="InterPro" id="IPR004559">
    <property type="entry name" value="HemW-like"/>
</dbReference>
<reference evidence="12" key="1">
    <citation type="journal article" date="2019" name="bioRxiv">
        <title>The Genome of the Zebra Mussel, Dreissena polymorpha: A Resource for Invasive Species Research.</title>
        <authorList>
            <person name="McCartney M.A."/>
            <person name="Auch B."/>
            <person name="Kono T."/>
            <person name="Mallez S."/>
            <person name="Zhang Y."/>
            <person name="Obille A."/>
            <person name="Becker A."/>
            <person name="Abrahante J.E."/>
            <person name="Garbe J."/>
            <person name="Badalamenti J.P."/>
            <person name="Herman A."/>
            <person name="Mangelson H."/>
            <person name="Liachko I."/>
            <person name="Sullivan S."/>
            <person name="Sone E.D."/>
            <person name="Koren S."/>
            <person name="Silverstein K.A.T."/>
            <person name="Beckman K.B."/>
            <person name="Gohl D.M."/>
        </authorList>
    </citation>
    <scope>NUCLEOTIDE SEQUENCE</scope>
    <source>
        <strain evidence="12">Duluth1</strain>
        <tissue evidence="12">Whole animal</tissue>
    </source>
</reference>
<evidence type="ECO:0000256" key="7">
    <source>
        <dbReference type="ARBA" id="ARBA00023014"/>
    </source>
</evidence>
<dbReference type="Pfam" id="PF04055">
    <property type="entry name" value="Radical_SAM"/>
    <property type="match status" value="1"/>
</dbReference>
<evidence type="ECO:0000256" key="5">
    <source>
        <dbReference type="ARBA" id="ARBA00022723"/>
    </source>
</evidence>
<dbReference type="GO" id="GO:0005739">
    <property type="term" value="C:mitochondrion"/>
    <property type="evidence" value="ECO:0007669"/>
    <property type="project" value="TreeGrafter"/>
</dbReference>